<evidence type="ECO:0000256" key="1">
    <source>
        <dbReference type="SAM" id="MobiDB-lite"/>
    </source>
</evidence>
<proteinExistence type="predicted"/>
<dbReference type="AlphaFoldDB" id="A0AAV6VKM2"/>
<feature type="compositionally biased region" description="Basic and acidic residues" evidence="1">
    <location>
        <begin position="10"/>
        <end position="34"/>
    </location>
</feature>
<feature type="region of interest" description="Disordered" evidence="1">
    <location>
        <begin position="1"/>
        <end position="46"/>
    </location>
</feature>
<comment type="caution">
    <text evidence="2">The sequence shown here is derived from an EMBL/GenBank/DDBJ whole genome shotgun (WGS) entry which is preliminary data.</text>
</comment>
<evidence type="ECO:0000313" key="3">
    <source>
        <dbReference type="Proteomes" id="UP000827092"/>
    </source>
</evidence>
<protein>
    <submittedName>
        <fullName evidence="2">Uncharacterized protein</fullName>
    </submittedName>
</protein>
<dbReference type="EMBL" id="JAFNEN010000074">
    <property type="protein sequence ID" value="KAG8196106.1"/>
    <property type="molecule type" value="Genomic_DNA"/>
</dbReference>
<name>A0AAV6VKM2_9ARAC</name>
<gene>
    <name evidence="2" type="ORF">JTE90_007842</name>
</gene>
<keyword evidence="3" id="KW-1185">Reference proteome</keyword>
<dbReference type="Proteomes" id="UP000827092">
    <property type="component" value="Unassembled WGS sequence"/>
</dbReference>
<sequence length="93" mass="10666">MSTHQHARAQTKEIKEENNRLERFSRGKLSEPRDLSPSSWNRPPHSLAVGHSPVTWGFPARLVVNACLCSCWEERERNKLFLLLSIVKSERGA</sequence>
<accession>A0AAV6VKM2</accession>
<organism evidence="2 3">
    <name type="scientific">Oedothorax gibbosus</name>
    <dbReference type="NCBI Taxonomy" id="931172"/>
    <lineage>
        <taxon>Eukaryota</taxon>
        <taxon>Metazoa</taxon>
        <taxon>Ecdysozoa</taxon>
        <taxon>Arthropoda</taxon>
        <taxon>Chelicerata</taxon>
        <taxon>Arachnida</taxon>
        <taxon>Araneae</taxon>
        <taxon>Araneomorphae</taxon>
        <taxon>Entelegynae</taxon>
        <taxon>Araneoidea</taxon>
        <taxon>Linyphiidae</taxon>
        <taxon>Erigoninae</taxon>
        <taxon>Oedothorax</taxon>
    </lineage>
</organism>
<evidence type="ECO:0000313" key="2">
    <source>
        <dbReference type="EMBL" id="KAG8196106.1"/>
    </source>
</evidence>
<reference evidence="2 3" key="1">
    <citation type="journal article" date="2022" name="Nat. Ecol. Evol.">
        <title>A masculinizing supergene underlies an exaggerated male reproductive morph in a spider.</title>
        <authorList>
            <person name="Hendrickx F."/>
            <person name="De Corte Z."/>
            <person name="Sonet G."/>
            <person name="Van Belleghem S.M."/>
            <person name="Kostlbacher S."/>
            <person name="Vangestel C."/>
        </authorList>
    </citation>
    <scope>NUCLEOTIDE SEQUENCE [LARGE SCALE GENOMIC DNA]</scope>
    <source>
        <strain evidence="2">W744_W776</strain>
    </source>
</reference>